<dbReference type="RefSeq" id="WP_256614725.1">
    <property type="nucleotide sequence ID" value="NZ_JANIBK010000028.1"/>
</dbReference>
<feature type="domain" description="Plastocyanin-like" evidence="10">
    <location>
        <begin position="504"/>
        <end position="588"/>
    </location>
</feature>
<keyword evidence="13" id="KW-1185">Reference proteome</keyword>
<dbReference type="EMBL" id="JANIBK010000028">
    <property type="protein sequence ID" value="MCQ8128342.1"/>
    <property type="molecule type" value="Genomic_DNA"/>
</dbReference>
<evidence type="ECO:0000313" key="12">
    <source>
        <dbReference type="EMBL" id="MCQ8128342.1"/>
    </source>
</evidence>
<dbReference type="InterPro" id="IPR045087">
    <property type="entry name" value="Cu-oxidase_fam"/>
</dbReference>
<dbReference type="Gene3D" id="2.60.40.420">
    <property type="entry name" value="Cupredoxins - blue copper proteins"/>
    <property type="match status" value="3"/>
</dbReference>
<keyword evidence="3" id="KW-0560">Oxidoreductase</keyword>
<dbReference type="PANTHER" id="PTHR48267:SF1">
    <property type="entry name" value="BILIRUBIN OXIDASE"/>
    <property type="match status" value="1"/>
</dbReference>
<evidence type="ECO:0000259" key="11">
    <source>
        <dbReference type="Pfam" id="PF07732"/>
    </source>
</evidence>
<evidence type="ECO:0000256" key="6">
    <source>
        <dbReference type="ARBA" id="ARBA00042896"/>
    </source>
</evidence>
<dbReference type="InterPro" id="IPR011706">
    <property type="entry name" value="Cu-oxidase_C"/>
</dbReference>
<dbReference type="SUPFAM" id="SSF49503">
    <property type="entry name" value="Cupredoxins"/>
    <property type="match status" value="3"/>
</dbReference>
<organism evidence="12 13">
    <name type="scientific">Methylomonas rivi</name>
    <dbReference type="NCBI Taxonomy" id="2952226"/>
    <lineage>
        <taxon>Bacteria</taxon>
        <taxon>Pseudomonadati</taxon>
        <taxon>Pseudomonadota</taxon>
        <taxon>Gammaproteobacteria</taxon>
        <taxon>Methylococcales</taxon>
        <taxon>Methylococcaceae</taxon>
        <taxon>Methylomonas</taxon>
    </lineage>
</organism>
<gene>
    <name evidence="12" type="ORF">NP596_07715</name>
</gene>
<evidence type="ECO:0000256" key="9">
    <source>
        <dbReference type="SAM" id="MobiDB-lite"/>
    </source>
</evidence>
<evidence type="ECO:0000313" key="13">
    <source>
        <dbReference type="Proteomes" id="UP001524586"/>
    </source>
</evidence>
<sequence>MSSSTNPSRRRFFTQTGAGLLAWAGLPGWLQAMEGMGDMPKMAPRKASANIHPDVEIELVCKPSSVGILPGQPTRVLQYAAKLIKGPANTLTEIPGSYLGPVLRFEKGQKIRINLHNQLDTPTITHWHGLHVPAEMDGHPLYQIDKGEILVYEFEMLNRASMNIYHPHTHNLTGEHVYRGLAGAILVNDAEERKLELPGGEYEVPIVIQDRLFDSNNQLIYARHMHDRMMGFYGDRILVNGLPNFHLDVASRAYRLRVLNGSTARIYKLAWDDNTPITVIGTDGGLLETPVKKPYVMLAPGERLDIWADFSGRKLGSRLQLRSREFSGALPGMMGGGRGMRGGMHGSGLPLGSDYPIFSVKVTRQISDSPTLPKKLSTIKRYTVADTANPSKPVPIAISEGPMKMVLNGRPYAFNDVQPNERIPVDTVQLMEIFHTHGGGHGGTAKPDMQHGGEESGRKMGGMRMRGMNHEDGGMGMGMRHGGGEQGGHKMGGMMGGGRGMMMSMAHPIHLHGQYFQILNRSLDGPESAGYASVKHGFIEGGWKDTVLVMPGERVKIIKPFQDFKGLFMFHCHNLEHEDMGMMRDFSVE</sequence>
<dbReference type="PROSITE" id="PS51318">
    <property type="entry name" value="TAT"/>
    <property type="match status" value="1"/>
</dbReference>
<comment type="caution">
    <text evidence="12">The sequence shown here is derived from an EMBL/GenBank/DDBJ whole genome shotgun (WGS) entry which is preliminary data.</text>
</comment>
<dbReference type="InterPro" id="IPR006311">
    <property type="entry name" value="TAT_signal"/>
</dbReference>
<protein>
    <recommendedName>
        <fullName evidence="5">Multicopper oxidase CueO</fullName>
        <ecNumber evidence="4">1.16.3.4</ecNumber>
    </recommendedName>
    <alternativeName>
        <fullName evidence="6">Copper efflux oxidase</fullName>
    </alternativeName>
    <alternativeName>
        <fullName evidence="7">Cuprous oxidase</fullName>
    </alternativeName>
</protein>
<name>A0ABT1U3B7_9GAMM</name>
<dbReference type="InterPro" id="IPR002355">
    <property type="entry name" value="Cu_oxidase_Cu_BS"/>
</dbReference>
<dbReference type="Pfam" id="PF07731">
    <property type="entry name" value="Cu-oxidase_2"/>
    <property type="match status" value="1"/>
</dbReference>
<dbReference type="CDD" id="cd13879">
    <property type="entry name" value="CuRO_2_McoP_like"/>
    <property type="match status" value="1"/>
</dbReference>
<comment type="catalytic activity">
    <reaction evidence="8">
        <text>4 Cu(+) + O2 + 4 H(+) = 4 Cu(2+) + 2 H2O</text>
        <dbReference type="Rhea" id="RHEA:30083"/>
        <dbReference type="ChEBI" id="CHEBI:15377"/>
        <dbReference type="ChEBI" id="CHEBI:15378"/>
        <dbReference type="ChEBI" id="CHEBI:15379"/>
        <dbReference type="ChEBI" id="CHEBI:29036"/>
        <dbReference type="ChEBI" id="CHEBI:49552"/>
        <dbReference type="EC" id="1.16.3.4"/>
    </reaction>
    <physiologicalReaction direction="left-to-right" evidence="8">
        <dbReference type="Rhea" id="RHEA:30084"/>
    </physiologicalReaction>
</comment>
<evidence type="ECO:0000256" key="7">
    <source>
        <dbReference type="ARBA" id="ARBA00043090"/>
    </source>
</evidence>
<dbReference type="InterPro" id="IPR011707">
    <property type="entry name" value="Cu-oxidase-like_N"/>
</dbReference>
<keyword evidence="2" id="KW-0479">Metal-binding</keyword>
<accession>A0ABT1U3B7</accession>
<dbReference type="Pfam" id="PF07732">
    <property type="entry name" value="Cu-oxidase_3"/>
    <property type="match status" value="1"/>
</dbReference>
<dbReference type="InterPro" id="IPR033138">
    <property type="entry name" value="Cu_oxidase_CS"/>
</dbReference>
<evidence type="ECO:0000256" key="4">
    <source>
        <dbReference type="ARBA" id="ARBA00038978"/>
    </source>
</evidence>
<comment type="subunit">
    <text evidence="1">Monomer.</text>
</comment>
<reference evidence="12 13" key="1">
    <citation type="submission" date="2022-07" db="EMBL/GenBank/DDBJ databases">
        <title>Methylomonas rivi sp. nov., Methylomonas rosea sp. nov., Methylomonas aureus sp. nov. and Methylomonas subterranea sp. nov., four novel methanotrophs isolated from a freshwater creek and the deep terrestrial subsurface.</title>
        <authorList>
            <person name="Abin C."/>
            <person name="Sankaranarayanan K."/>
            <person name="Garner C."/>
            <person name="Sindelar R."/>
            <person name="Kotary K."/>
            <person name="Garner R."/>
            <person name="Barclay S."/>
            <person name="Lawson P."/>
            <person name="Krumholz L."/>
        </authorList>
    </citation>
    <scope>NUCLEOTIDE SEQUENCE [LARGE SCALE GENOMIC DNA]</scope>
    <source>
        <strain evidence="12 13">WSC-6</strain>
    </source>
</reference>
<dbReference type="CDD" id="cd13852">
    <property type="entry name" value="CuRO_1_McoP_like"/>
    <property type="match status" value="1"/>
</dbReference>
<dbReference type="PANTHER" id="PTHR48267">
    <property type="entry name" value="CUPREDOXIN SUPERFAMILY PROTEIN"/>
    <property type="match status" value="1"/>
</dbReference>
<evidence type="ECO:0000256" key="3">
    <source>
        <dbReference type="ARBA" id="ARBA00023002"/>
    </source>
</evidence>
<proteinExistence type="predicted"/>
<evidence type="ECO:0000256" key="1">
    <source>
        <dbReference type="ARBA" id="ARBA00011245"/>
    </source>
</evidence>
<dbReference type="Proteomes" id="UP001524586">
    <property type="component" value="Unassembled WGS sequence"/>
</dbReference>
<feature type="domain" description="Plastocyanin-like" evidence="11">
    <location>
        <begin position="84"/>
        <end position="191"/>
    </location>
</feature>
<feature type="region of interest" description="Disordered" evidence="9">
    <location>
        <begin position="438"/>
        <end position="460"/>
    </location>
</feature>
<evidence type="ECO:0000256" key="8">
    <source>
        <dbReference type="ARBA" id="ARBA00048092"/>
    </source>
</evidence>
<dbReference type="EC" id="1.16.3.4" evidence="4"/>
<evidence type="ECO:0000256" key="5">
    <source>
        <dbReference type="ARBA" id="ARBA00041027"/>
    </source>
</evidence>
<evidence type="ECO:0000259" key="10">
    <source>
        <dbReference type="Pfam" id="PF07731"/>
    </source>
</evidence>
<evidence type="ECO:0000256" key="2">
    <source>
        <dbReference type="ARBA" id="ARBA00022723"/>
    </source>
</evidence>
<dbReference type="PROSITE" id="PS00079">
    <property type="entry name" value="MULTICOPPER_OXIDASE1"/>
    <property type="match status" value="1"/>
</dbReference>
<feature type="compositionally biased region" description="Basic and acidic residues" evidence="9">
    <location>
        <begin position="448"/>
        <end position="458"/>
    </location>
</feature>
<dbReference type="InterPro" id="IPR008972">
    <property type="entry name" value="Cupredoxin"/>
</dbReference>
<dbReference type="PROSITE" id="PS00080">
    <property type="entry name" value="MULTICOPPER_OXIDASE2"/>
    <property type="match status" value="1"/>
</dbReference>